<accession>A0A2T5B1L0</accession>
<reference evidence="2 3" key="1">
    <citation type="submission" date="2018-04" db="EMBL/GenBank/DDBJ databases">
        <title>Genomic Encyclopedia of Type Strains, Phase IV (KMG-IV): sequencing the most valuable type-strain genomes for metagenomic binning, comparative biology and taxonomic classification.</title>
        <authorList>
            <person name="Goeker M."/>
        </authorList>
    </citation>
    <scope>NUCLEOTIDE SEQUENCE [LARGE SCALE GENOMIC DNA]</scope>
    <source>
        <strain evidence="2 3">DSM 7138</strain>
    </source>
</reference>
<protein>
    <submittedName>
        <fullName evidence="2">Uncharacterized protein</fullName>
    </submittedName>
</protein>
<evidence type="ECO:0000256" key="1">
    <source>
        <dbReference type="SAM" id="MobiDB-lite"/>
    </source>
</evidence>
<comment type="caution">
    <text evidence="2">The sequence shown here is derived from an EMBL/GenBank/DDBJ whole genome shotgun (WGS) entry which is preliminary data.</text>
</comment>
<gene>
    <name evidence="2" type="ORF">C7449_107283</name>
</gene>
<dbReference type="RefSeq" id="WP_170115929.1">
    <property type="nucleotide sequence ID" value="NZ_JBHEEX010000010.1"/>
</dbReference>
<evidence type="ECO:0000313" key="3">
    <source>
        <dbReference type="Proteomes" id="UP000241247"/>
    </source>
</evidence>
<organism evidence="2 3">
    <name type="scientific">Mycoplana dimorpha</name>
    <dbReference type="NCBI Taxonomy" id="28320"/>
    <lineage>
        <taxon>Bacteria</taxon>
        <taxon>Pseudomonadati</taxon>
        <taxon>Pseudomonadota</taxon>
        <taxon>Alphaproteobacteria</taxon>
        <taxon>Hyphomicrobiales</taxon>
        <taxon>Rhizobiaceae</taxon>
        <taxon>Mycoplana</taxon>
    </lineage>
</organism>
<evidence type="ECO:0000313" key="2">
    <source>
        <dbReference type="EMBL" id="PTM92869.1"/>
    </source>
</evidence>
<name>A0A2T5B1L0_MYCDI</name>
<proteinExistence type="predicted"/>
<dbReference type="InterPro" id="IPR011051">
    <property type="entry name" value="RmlC_Cupin_sf"/>
</dbReference>
<sequence>MPDWEPDDVFHKKTNGVYNGVLFVKEALENAGIGPFGKEVVTSRHPKMREVERSLRRPNMPEGIIKTQLPLIISEGRPSFLFITFSEPDIHVPRHMHPDDAITRVIMSGSITLEGVELTMGDWAYVPNTVPYSYTAGPYGAVILHIYNCGGGDDDRAFDHWKVHAFPGGGLTVLKGPLKSEVPLEWFSVPPVRDSPKNETPLKGPPPSPKRRS</sequence>
<dbReference type="EMBL" id="PZZZ01000007">
    <property type="protein sequence ID" value="PTM92869.1"/>
    <property type="molecule type" value="Genomic_DNA"/>
</dbReference>
<keyword evidence="3" id="KW-1185">Reference proteome</keyword>
<feature type="region of interest" description="Disordered" evidence="1">
    <location>
        <begin position="189"/>
        <end position="213"/>
    </location>
</feature>
<feature type="compositionally biased region" description="Pro residues" evidence="1">
    <location>
        <begin position="203"/>
        <end position="213"/>
    </location>
</feature>
<dbReference type="AlphaFoldDB" id="A0A2T5B1L0"/>
<dbReference type="SUPFAM" id="SSF51182">
    <property type="entry name" value="RmlC-like cupins"/>
    <property type="match status" value="1"/>
</dbReference>
<dbReference type="Proteomes" id="UP000241247">
    <property type="component" value="Unassembled WGS sequence"/>
</dbReference>